<evidence type="ECO:0000259" key="6">
    <source>
        <dbReference type="PROSITE" id="PS50089"/>
    </source>
</evidence>
<name>A0AAV7JQE3_9METZ</name>
<dbReference type="InterPro" id="IPR001841">
    <property type="entry name" value="Znf_RING"/>
</dbReference>
<evidence type="ECO:0000256" key="2">
    <source>
        <dbReference type="ARBA" id="ARBA00022771"/>
    </source>
</evidence>
<evidence type="ECO:0000256" key="4">
    <source>
        <dbReference type="PROSITE-ProRule" id="PRU00175"/>
    </source>
</evidence>
<dbReference type="EMBL" id="JAKMXF010000308">
    <property type="protein sequence ID" value="KAI6651027.1"/>
    <property type="molecule type" value="Genomic_DNA"/>
</dbReference>
<dbReference type="SMART" id="SM00184">
    <property type="entry name" value="RING"/>
    <property type="match status" value="1"/>
</dbReference>
<feature type="compositionally biased region" description="Polar residues" evidence="5">
    <location>
        <begin position="150"/>
        <end position="196"/>
    </location>
</feature>
<dbReference type="PANTHER" id="PTHR12109">
    <property type="entry name" value="RING FINGER PROTEIN 141-RELATED"/>
    <property type="match status" value="1"/>
</dbReference>
<feature type="compositionally biased region" description="Polar residues" evidence="5">
    <location>
        <begin position="34"/>
        <end position="46"/>
    </location>
</feature>
<keyword evidence="8" id="KW-1185">Reference proteome</keyword>
<comment type="caution">
    <text evidence="7">The sequence shown here is derived from an EMBL/GenBank/DDBJ whole genome shotgun (WGS) entry which is preliminary data.</text>
</comment>
<dbReference type="SUPFAM" id="SSF57850">
    <property type="entry name" value="RING/U-box"/>
    <property type="match status" value="1"/>
</dbReference>
<evidence type="ECO:0000313" key="8">
    <source>
        <dbReference type="Proteomes" id="UP001165289"/>
    </source>
</evidence>
<gene>
    <name evidence="7" type="ORF">LOD99_5604</name>
</gene>
<feature type="compositionally biased region" description="Low complexity" evidence="5">
    <location>
        <begin position="136"/>
        <end position="149"/>
    </location>
</feature>
<proteinExistence type="predicted"/>
<dbReference type="Proteomes" id="UP001165289">
    <property type="component" value="Unassembled WGS sequence"/>
</dbReference>
<dbReference type="Pfam" id="PF13639">
    <property type="entry name" value="zf-RING_2"/>
    <property type="match status" value="1"/>
</dbReference>
<evidence type="ECO:0000313" key="7">
    <source>
        <dbReference type="EMBL" id="KAI6651027.1"/>
    </source>
</evidence>
<dbReference type="Gene3D" id="3.30.40.10">
    <property type="entry name" value="Zinc/RING finger domain, C3HC4 (zinc finger)"/>
    <property type="match status" value="1"/>
</dbReference>
<feature type="compositionally biased region" description="Basic residues" evidence="5">
    <location>
        <begin position="113"/>
        <end position="122"/>
    </location>
</feature>
<dbReference type="InterPro" id="IPR027377">
    <property type="entry name" value="ZAR1/RTP1-5-like_Znf-3CxxC"/>
</dbReference>
<accession>A0AAV7JQE3</accession>
<keyword evidence="3" id="KW-0862">Zinc</keyword>
<feature type="compositionally biased region" description="Basic and acidic residues" evidence="5">
    <location>
        <begin position="74"/>
        <end position="84"/>
    </location>
</feature>
<evidence type="ECO:0000256" key="3">
    <source>
        <dbReference type="ARBA" id="ARBA00022833"/>
    </source>
</evidence>
<feature type="region of interest" description="Disordered" evidence="5">
    <location>
        <begin position="1"/>
        <end position="60"/>
    </location>
</feature>
<reference evidence="7 8" key="1">
    <citation type="journal article" date="2023" name="BMC Biol.">
        <title>The compact genome of the sponge Oopsacas minuta (Hexactinellida) is lacking key metazoan core genes.</title>
        <authorList>
            <person name="Santini S."/>
            <person name="Schenkelaars Q."/>
            <person name="Jourda C."/>
            <person name="Duchesne M."/>
            <person name="Belahbib H."/>
            <person name="Rocher C."/>
            <person name="Selva M."/>
            <person name="Riesgo A."/>
            <person name="Vervoort M."/>
            <person name="Leys S.P."/>
            <person name="Kodjabachian L."/>
            <person name="Le Bivic A."/>
            <person name="Borchiellini C."/>
            <person name="Claverie J.M."/>
            <person name="Renard E."/>
        </authorList>
    </citation>
    <scope>NUCLEOTIDE SEQUENCE [LARGE SCALE GENOMIC DNA]</scope>
    <source>
        <strain evidence="7">SPO-2</strain>
    </source>
</reference>
<protein>
    <recommendedName>
        <fullName evidence="6">RING-type domain-containing protein</fullName>
    </recommendedName>
</protein>
<evidence type="ECO:0000256" key="1">
    <source>
        <dbReference type="ARBA" id="ARBA00022723"/>
    </source>
</evidence>
<feature type="compositionally biased region" description="Polar residues" evidence="5">
    <location>
        <begin position="86"/>
        <end position="110"/>
    </location>
</feature>
<dbReference type="InterPro" id="IPR017907">
    <property type="entry name" value="Znf_RING_CS"/>
</dbReference>
<organism evidence="7 8">
    <name type="scientific">Oopsacas minuta</name>
    <dbReference type="NCBI Taxonomy" id="111878"/>
    <lineage>
        <taxon>Eukaryota</taxon>
        <taxon>Metazoa</taxon>
        <taxon>Porifera</taxon>
        <taxon>Hexactinellida</taxon>
        <taxon>Hexasterophora</taxon>
        <taxon>Lyssacinosida</taxon>
        <taxon>Leucopsacidae</taxon>
        <taxon>Oopsacas</taxon>
    </lineage>
</organism>
<dbReference type="SMART" id="SM01328">
    <property type="entry name" value="zf-3CxxC"/>
    <property type="match status" value="1"/>
</dbReference>
<sequence>MASRFPSGQDEPLYYQSSYTRSTNSSYYPKSRHPTTYSSSIKTPTRSSAHSPPPPASNRYIASQTFTNRNSHVTERAPLPDHSHAYVTNSTHKNRGSNTTSPRYQQSTDTYRGKHKSPRGRHATPPSSEYRHESARVSYRSSENSSSWSKPNNRDQSNSRYTQTDWGTSHTNYRSNSNSNPYTHTYPSYTQRTPSSSKRDPIITRNTTYKYNKHLKKDQILTPTPQQPLTKKGENKQKSESITKEQCSICLNDVKDKVSLKCDHSFCYECLVKWCATKETCPLCRCKISELNEINKSLPSQRMIATFVCECGNVWKSKYAYNGITQGCKKCKREVVASNQRPLMRVSNPVNSFLGMFPLMREKESSHKQELCGMCKLLGKDCSRQDTLGEDDDLLDLEGLENLMAYFSLTESGLDNGLIETDWSSPFSEPEDFVREELGVDLDLYDPLFDDYVDDFDLYSLDDMDQIDWAPDWENI</sequence>
<feature type="region of interest" description="Disordered" evidence="5">
    <location>
        <begin position="216"/>
        <end position="237"/>
    </location>
</feature>
<feature type="domain" description="RING-type" evidence="6">
    <location>
        <begin position="247"/>
        <end position="285"/>
    </location>
</feature>
<feature type="region of interest" description="Disordered" evidence="5">
    <location>
        <begin position="74"/>
        <end position="203"/>
    </location>
</feature>
<evidence type="ECO:0000256" key="5">
    <source>
        <dbReference type="SAM" id="MobiDB-lite"/>
    </source>
</evidence>
<dbReference type="InterPro" id="IPR013083">
    <property type="entry name" value="Znf_RING/FYVE/PHD"/>
</dbReference>
<keyword evidence="2 4" id="KW-0863">Zinc-finger</keyword>
<dbReference type="InterPro" id="IPR047126">
    <property type="entry name" value="RNF141-like"/>
</dbReference>
<feature type="compositionally biased region" description="Low complexity" evidence="5">
    <location>
        <begin position="14"/>
        <end position="28"/>
    </location>
</feature>
<keyword evidence="1" id="KW-0479">Metal-binding</keyword>
<dbReference type="GO" id="GO:0008270">
    <property type="term" value="F:zinc ion binding"/>
    <property type="evidence" value="ECO:0007669"/>
    <property type="project" value="UniProtKB-KW"/>
</dbReference>
<dbReference type="PROSITE" id="PS50089">
    <property type="entry name" value="ZF_RING_2"/>
    <property type="match status" value="1"/>
</dbReference>
<dbReference type="PROSITE" id="PS00518">
    <property type="entry name" value="ZF_RING_1"/>
    <property type="match status" value="1"/>
</dbReference>
<dbReference type="AlphaFoldDB" id="A0AAV7JQE3"/>